<dbReference type="PhylomeDB" id="B4MXW7"/>
<evidence type="ECO:0000256" key="1">
    <source>
        <dbReference type="SAM" id="MobiDB-lite"/>
    </source>
</evidence>
<dbReference type="GO" id="GO:0031623">
    <property type="term" value="P:receptor internalization"/>
    <property type="evidence" value="ECO:0007669"/>
    <property type="project" value="EnsemblMetazoa"/>
</dbReference>
<proteinExistence type="predicted"/>
<organism evidence="3 4">
    <name type="scientific">Drosophila willistoni</name>
    <name type="common">Fruit fly</name>
    <dbReference type="NCBI Taxonomy" id="7260"/>
    <lineage>
        <taxon>Eukaryota</taxon>
        <taxon>Metazoa</taxon>
        <taxon>Ecdysozoa</taxon>
        <taxon>Arthropoda</taxon>
        <taxon>Hexapoda</taxon>
        <taxon>Insecta</taxon>
        <taxon>Pterygota</taxon>
        <taxon>Neoptera</taxon>
        <taxon>Endopterygota</taxon>
        <taxon>Diptera</taxon>
        <taxon>Brachycera</taxon>
        <taxon>Muscomorpha</taxon>
        <taxon>Ephydroidea</taxon>
        <taxon>Drosophilidae</taxon>
        <taxon>Drosophila</taxon>
        <taxon>Sophophora</taxon>
    </lineage>
</organism>
<keyword evidence="2" id="KW-1133">Transmembrane helix</keyword>
<dbReference type="KEGG" id="dwi:6642911"/>
<dbReference type="GO" id="GO:0048495">
    <property type="term" value="F:Roundabout binding"/>
    <property type="evidence" value="ECO:0007669"/>
    <property type="project" value="EnsemblMetazoa"/>
</dbReference>
<feature type="transmembrane region" description="Helical" evidence="2">
    <location>
        <begin position="135"/>
        <end position="159"/>
    </location>
</feature>
<sequence length="397" mass="43925">METTTTLATPTEEIYAEFIAAPASSMSPSAIAEHMQQNQITFEIPTAHDLRHIDAMHSSSSSSSLSAASSYLFNFNTLLSSNDGSGNSMNSISTEQLSKSVVLDLADLREQSEHTDSWWSDIFGDAADMNVIINYLWIGVVSSLVILSLVFIIFSCYFYRKFRTWKKCNKDIRAQIHASNDSYSSHGVSHHLISCDASRLLLQQQQQHQHQQQQQQHLSSGNNEMEAAFYQIESPPCYTIATGLPSYDEALHHQPRHFAYGMKFVYPSLAAVHHHQAQAQAQAQAHAQAQAQARICNWEKDELQQHKLQKCKLSAAVAAAMATSGQEENKANAAASNSVSVLPSAICINMPDEPKQHQHQQQEEQQQQQQQQQEVATLQPAAAADDDCASLVVVVSA</sequence>
<dbReference type="GO" id="GO:0005829">
    <property type="term" value="C:cytosol"/>
    <property type="evidence" value="ECO:0007669"/>
    <property type="project" value="GOC"/>
</dbReference>
<dbReference type="GO" id="GO:0031902">
    <property type="term" value="C:late endosome membrane"/>
    <property type="evidence" value="ECO:0007669"/>
    <property type="project" value="EnsemblMetazoa"/>
</dbReference>
<dbReference type="GO" id="GO:0140311">
    <property type="term" value="F:protein sequestering activity"/>
    <property type="evidence" value="ECO:0007669"/>
    <property type="project" value="EnsemblMetazoa"/>
</dbReference>
<evidence type="ECO:0000313" key="3">
    <source>
        <dbReference type="EMBL" id="EDW76886.1"/>
    </source>
</evidence>
<keyword evidence="4" id="KW-1185">Reference proteome</keyword>
<dbReference type="GO" id="GO:0005765">
    <property type="term" value="C:lysosomal membrane"/>
    <property type="evidence" value="ECO:0007669"/>
    <property type="project" value="EnsemblMetazoa"/>
</dbReference>
<accession>B4MXW7</accession>
<dbReference type="GO" id="GO:0005886">
    <property type="term" value="C:plasma membrane"/>
    <property type="evidence" value="ECO:0007669"/>
    <property type="project" value="EnsemblMetazoa"/>
</dbReference>
<dbReference type="InterPro" id="IPR051647">
    <property type="entry name" value="Mediator_comp_sub12"/>
</dbReference>
<evidence type="ECO:0000313" key="4">
    <source>
        <dbReference type="Proteomes" id="UP000007798"/>
    </source>
</evidence>
<dbReference type="InterPro" id="IPR031878">
    <property type="entry name" value="Commissureless"/>
</dbReference>
<dbReference type="Pfam" id="PF15957">
    <property type="entry name" value="Comm"/>
    <property type="match status" value="1"/>
</dbReference>
<dbReference type="Proteomes" id="UP000007798">
    <property type="component" value="Unassembled WGS sequence"/>
</dbReference>
<dbReference type="GO" id="GO:0090160">
    <property type="term" value="P:Golgi to lysosome transport"/>
    <property type="evidence" value="ECO:0007669"/>
    <property type="project" value="EnsemblMetazoa"/>
</dbReference>
<dbReference type="HOGENOM" id="CLU_732109_0_0_1"/>
<dbReference type="OrthoDB" id="7757137at2759"/>
<dbReference type="PANTHER" id="PTHR46007:SF8">
    <property type="entry name" value="C2H2-TYPE DOMAIN-CONTAINING PROTEIN"/>
    <property type="match status" value="1"/>
</dbReference>
<dbReference type="FunCoup" id="B4MXW7">
    <property type="interactions" value="9"/>
</dbReference>
<dbReference type="OMA" id="CINMPNG"/>
<evidence type="ECO:0000256" key="2">
    <source>
        <dbReference type="SAM" id="Phobius"/>
    </source>
</evidence>
<dbReference type="GO" id="GO:0050699">
    <property type="term" value="F:WW domain binding"/>
    <property type="evidence" value="ECO:0007669"/>
    <property type="project" value="EnsemblMetazoa"/>
</dbReference>
<reference evidence="3 4" key="1">
    <citation type="journal article" date="2007" name="Nature">
        <title>Evolution of genes and genomes on the Drosophila phylogeny.</title>
        <authorList>
            <consortium name="Drosophila 12 Genomes Consortium"/>
            <person name="Clark A.G."/>
            <person name="Eisen M.B."/>
            <person name="Smith D.R."/>
            <person name="Bergman C.M."/>
            <person name="Oliver B."/>
            <person name="Markow T.A."/>
            <person name="Kaufman T.C."/>
            <person name="Kellis M."/>
            <person name="Gelbart W."/>
            <person name="Iyer V.N."/>
            <person name="Pollard D.A."/>
            <person name="Sackton T.B."/>
            <person name="Larracuente A.M."/>
            <person name="Singh N.D."/>
            <person name="Abad J.P."/>
            <person name="Abt D.N."/>
            <person name="Adryan B."/>
            <person name="Aguade M."/>
            <person name="Akashi H."/>
            <person name="Anderson W.W."/>
            <person name="Aquadro C.F."/>
            <person name="Ardell D.H."/>
            <person name="Arguello R."/>
            <person name="Artieri C.G."/>
            <person name="Barbash D.A."/>
            <person name="Barker D."/>
            <person name="Barsanti P."/>
            <person name="Batterham P."/>
            <person name="Batzoglou S."/>
            <person name="Begun D."/>
            <person name="Bhutkar A."/>
            <person name="Blanco E."/>
            <person name="Bosak S.A."/>
            <person name="Bradley R.K."/>
            <person name="Brand A.D."/>
            <person name="Brent M.R."/>
            <person name="Brooks A.N."/>
            <person name="Brown R.H."/>
            <person name="Butlin R.K."/>
            <person name="Caggese C."/>
            <person name="Calvi B.R."/>
            <person name="Bernardo de Carvalho A."/>
            <person name="Caspi A."/>
            <person name="Castrezana S."/>
            <person name="Celniker S.E."/>
            <person name="Chang J.L."/>
            <person name="Chapple C."/>
            <person name="Chatterji S."/>
            <person name="Chinwalla A."/>
            <person name="Civetta A."/>
            <person name="Clifton S.W."/>
            <person name="Comeron J.M."/>
            <person name="Costello J.C."/>
            <person name="Coyne J.A."/>
            <person name="Daub J."/>
            <person name="David R.G."/>
            <person name="Delcher A.L."/>
            <person name="Delehaunty K."/>
            <person name="Do C.B."/>
            <person name="Ebling H."/>
            <person name="Edwards K."/>
            <person name="Eickbush T."/>
            <person name="Evans J.D."/>
            <person name="Filipski A."/>
            <person name="Findeiss S."/>
            <person name="Freyhult E."/>
            <person name="Fulton L."/>
            <person name="Fulton R."/>
            <person name="Garcia A.C."/>
            <person name="Gardiner A."/>
            <person name="Garfield D.A."/>
            <person name="Garvin B.E."/>
            <person name="Gibson G."/>
            <person name="Gilbert D."/>
            <person name="Gnerre S."/>
            <person name="Godfrey J."/>
            <person name="Good R."/>
            <person name="Gotea V."/>
            <person name="Gravely B."/>
            <person name="Greenberg A.J."/>
            <person name="Griffiths-Jones S."/>
            <person name="Gross S."/>
            <person name="Guigo R."/>
            <person name="Gustafson E.A."/>
            <person name="Haerty W."/>
            <person name="Hahn M.W."/>
            <person name="Halligan D.L."/>
            <person name="Halpern A.L."/>
            <person name="Halter G.M."/>
            <person name="Han M.V."/>
            <person name="Heger A."/>
            <person name="Hillier L."/>
            <person name="Hinrichs A.S."/>
            <person name="Holmes I."/>
            <person name="Hoskins R.A."/>
            <person name="Hubisz M.J."/>
            <person name="Hultmark D."/>
            <person name="Huntley M.A."/>
            <person name="Jaffe D.B."/>
            <person name="Jagadeeshan S."/>
            <person name="Jeck W.R."/>
            <person name="Johnson J."/>
            <person name="Jones C.D."/>
            <person name="Jordan W.C."/>
            <person name="Karpen G.H."/>
            <person name="Kataoka E."/>
            <person name="Keightley P.D."/>
            <person name="Kheradpour P."/>
            <person name="Kirkness E.F."/>
            <person name="Koerich L.B."/>
            <person name="Kristiansen K."/>
            <person name="Kudrna D."/>
            <person name="Kulathinal R.J."/>
            <person name="Kumar S."/>
            <person name="Kwok R."/>
            <person name="Lander E."/>
            <person name="Langley C.H."/>
            <person name="Lapoint R."/>
            <person name="Lazzaro B.P."/>
            <person name="Lee S.J."/>
            <person name="Levesque L."/>
            <person name="Li R."/>
            <person name="Lin C.F."/>
            <person name="Lin M.F."/>
            <person name="Lindblad-Toh K."/>
            <person name="Llopart A."/>
            <person name="Long M."/>
            <person name="Low L."/>
            <person name="Lozovsky E."/>
            <person name="Lu J."/>
            <person name="Luo M."/>
            <person name="Machado C.A."/>
            <person name="Makalowski W."/>
            <person name="Marzo M."/>
            <person name="Matsuda M."/>
            <person name="Matzkin L."/>
            <person name="McAllister B."/>
            <person name="McBride C.S."/>
            <person name="McKernan B."/>
            <person name="McKernan K."/>
            <person name="Mendez-Lago M."/>
            <person name="Minx P."/>
            <person name="Mollenhauer M.U."/>
            <person name="Montooth K."/>
            <person name="Mount S.M."/>
            <person name="Mu X."/>
            <person name="Myers E."/>
            <person name="Negre B."/>
            <person name="Newfeld S."/>
            <person name="Nielsen R."/>
            <person name="Noor M.A."/>
            <person name="O'Grady P."/>
            <person name="Pachter L."/>
            <person name="Papaceit M."/>
            <person name="Parisi M.J."/>
            <person name="Parisi M."/>
            <person name="Parts L."/>
            <person name="Pedersen J.S."/>
            <person name="Pesole G."/>
            <person name="Phillippy A.M."/>
            <person name="Ponting C.P."/>
            <person name="Pop M."/>
            <person name="Porcelli D."/>
            <person name="Powell J.R."/>
            <person name="Prohaska S."/>
            <person name="Pruitt K."/>
            <person name="Puig M."/>
            <person name="Quesneville H."/>
            <person name="Ram K.R."/>
            <person name="Rand D."/>
            <person name="Rasmussen M.D."/>
            <person name="Reed L.K."/>
            <person name="Reenan R."/>
            <person name="Reily A."/>
            <person name="Remington K.A."/>
            <person name="Rieger T.T."/>
            <person name="Ritchie M.G."/>
            <person name="Robin C."/>
            <person name="Rogers Y.H."/>
            <person name="Rohde C."/>
            <person name="Rozas J."/>
            <person name="Rubenfield M.J."/>
            <person name="Ruiz A."/>
            <person name="Russo S."/>
            <person name="Salzberg S.L."/>
            <person name="Sanchez-Gracia A."/>
            <person name="Saranga D.J."/>
            <person name="Sato H."/>
            <person name="Schaeffer S.W."/>
            <person name="Schatz M.C."/>
            <person name="Schlenke T."/>
            <person name="Schwartz R."/>
            <person name="Segarra C."/>
            <person name="Singh R.S."/>
            <person name="Sirot L."/>
            <person name="Sirota M."/>
            <person name="Sisneros N.B."/>
            <person name="Smith C.D."/>
            <person name="Smith T.F."/>
            <person name="Spieth J."/>
            <person name="Stage D.E."/>
            <person name="Stark A."/>
            <person name="Stephan W."/>
            <person name="Strausberg R.L."/>
            <person name="Strempel S."/>
            <person name="Sturgill D."/>
            <person name="Sutton G."/>
            <person name="Sutton G.G."/>
            <person name="Tao W."/>
            <person name="Teichmann S."/>
            <person name="Tobari Y.N."/>
            <person name="Tomimura Y."/>
            <person name="Tsolas J.M."/>
            <person name="Valente V.L."/>
            <person name="Venter E."/>
            <person name="Venter J.C."/>
            <person name="Vicario S."/>
            <person name="Vieira F.G."/>
            <person name="Vilella A.J."/>
            <person name="Villasante A."/>
            <person name="Walenz B."/>
            <person name="Wang J."/>
            <person name="Wasserman M."/>
            <person name="Watts T."/>
            <person name="Wilson D."/>
            <person name="Wilson R.K."/>
            <person name="Wing R.A."/>
            <person name="Wolfner M.F."/>
            <person name="Wong A."/>
            <person name="Wong G.K."/>
            <person name="Wu C.I."/>
            <person name="Wu G."/>
            <person name="Yamamoto D."/>
            <person name="Yang H.P."/>
            <person name="Yang S.P."/>
            <person name="Yorke J.A."/>
            <person name="Yoshida K."/>
            <person name="Zdobnov E."/>
            <person name="Zhang P."/>
            <person name="Zhang Y."/>
            <person name="Zimin A.V."/>
            <person name="Baldwin J."/>
            <person name="Abdouelleil A."/>
            <person name="Abdulkadir J."/>
            <person name="Abebe A."/>
            <person name="Abera B."/>
            <person name="Abreu J."/>
            <person name="Acer S.C."/>
            <person name="Aftuck L."/>
            <person name="Alexander A."/>
            <person name="An P."/>
            <person name="Anderson E."/>
            <person name="Anderson S."/>
            <person name="Arachi H."/>
            <person name="Azer M."/>
            <person name="Bachantsang P."/>
            <person name="Barry A."/>
            <person name="Bayul T."/>
            <person name="Berlin A."/>
            <person name="Bessette D."/>
            <person name="Bloom T."/>
            <person name="Blye J."/>
            <person name="Boguslavskiy L."/>
            <person name="Bonnet C."/>
            <person name="Boukhgalter B."/>
            <person name="Bourzgui I."/>
            <person name="Brown A."/>
            <person name="Cahill P."/>
            <person name="Channer S."/>
            <person name="Cheshatsang Y."/>
            <person name="Chuda L."/>
            <person name="Citroen M."/>
            <person name="Collymore A."/>
            <person name="Cooke P."/>
            <person name="Costello M."/>
            <person name="D'Aco K."/>
            <person name="Daza R."/>
            <person name="De Haan G."/>
            <person name="DeGray S."/>
            <person name="DeMaso C."/>
            <person name="Dhargay N."/>
            <person name="Dooley K."/>
            <person name="Dooley E."/>
            <person name="Doricent M."/>
            <person name="Dorje P."/>
            <person name="Dorjee K."/>
            <person name="Dupes A."/>
            <person name="Elong R."/>
            <person name="Falk J."/>
            <person name="Farina A."/>
            <person name="Faro S."/>
            <person name="Ferguson D."/>
            <person name="Fisher S."/>
            <person name="Foley C.D."/>
            <person name="Franke A."/>
            <person name="Friedrich D."/>
            <person name="Gadbois L."/>
            <person name="Gearin G."/>
            <person name="Gearin C.R."/>
            <person name="Giannoukos G."/>
            <person name="Goode T."/>
            <person name="Graham J."/>
            <person name="Grandbois E."/>
            <person name="Grewal S."/>
            <person name="Gyaltsen K."/>
            <person name="Hafez N."/>
            <person name="Hagos B."/>
            <person name="Hall J."/>
            <person name="Henson C."/>
            <person name="Hollinger A."/>
            <person name="Honan T."/>
            <person name="Huard M.D."/>
            <person name="Hughes L."/>
            <person name="Hurhula B."/>
            <person name="Husby M.E."/>
            <person name="Kamat A."/>
            <person name="Kanga B."/>
            <person name="Kashin S."/>
            <person name="Khazanovich D."/>
            <person name="Kisner P."/>
            <person name="Lance K."/>
            <person name="Lara M."/>
            <person name="Lee W."/>
            <person name="Lennon N."/>
            <person name="Letendre F."/>
            <person name="LeVine R."/>
            <person name="Lipovsky A."/>
            <person name="Liu X."/>
            <person name="Liu J."/>
            <person name="Liu S."/>
            <person name="Lokyitsang T."/>
            <person name="Lokyitsang Y."/>
            <person name="Lubonja R."/>
            <person name="Lui A."/>
            <person name="MacDonald P."/>
            <person name="Magnisalis V."/>
            <person name="Maru K."/>
            <person name="Matthews C."/>
            <person name="McCusker W."/>
            <person name="McDonough S."/>
            <person name="Mehta T."/>
            <person name="Meldrim J."/>
            <person name="Meneus L."/>
            <person name="Mihai O."/>
            <person name="Mihalev A."/>
            <person name="Mihova T."/>
            <person name="Mittelman R."/>
            <person name="Mlenga V."/>
            <person name="Montmayeur A."/>
            <person name="Mulrain L."/>
            <person name="Navidi A."/>
            <person name="Naylor J."/>
            <person name="Negash T."/>
            <person name="Nguyen T."/>
            <person name="Nguyen N."/>
            <person name="Nicol R."/>
            <person name="Norbu C."/>
            <person name="Norbu N."/>
            <person name="Novod N."/>
            <person name="O'Neill B."/>
            <person name="Osman S."/>
            <person name="Markiewicz E."/>
            <person name="Oyono O.L."/>
            <person name="Patti C."/>
            <person name="Phunkhang P."/>
            <person name="Pierre F."/>
            <person name="Priest M."/>
            <person name="Raghuraman S."/>
            <person name="Rege F."/>
            <person name="Reyes R."/>
            <person name="Rise C."/>
            <person name="Rogov P."/>
            <person name="Ross K."/>
            <person name="Ryan E."/>
            <person name="Settipalli S."/>
            <person name="Shea T."/>
            <person name="Sherpa N."/>
            <person name="Shi L."/>
            <person name="Shih D."/>
            <person name="Sparrow T."/>
            <person name="Spaulding J."/>
            <person name="Stalker J."/>
            <person name="Stange-Thomann N."/>
            <person name="Stavropoulos S."/>
            <person name="Stone C."/>
            <person name="Strader C."/>
            <person name="Tesfaye S."/>
            <person name="Thomson T."/>
            <person name="Thoulutsang Y."/>
            <person name="Thoulutsang D."/>
            <person name="Topham K."/>
            <person name="Topping I."/>
            <person name="Tsamla T."/>
            <person name="Vassiliev H."/>
            <person name="Vo A."/>
            <person name="Wangchuk T."/>
            <person name="Wangdi T."/>
            <person name="Weiand M."/>
            <person name="Wilkinson J."/>
            <person name="Wilson A."/>
            <person name="Yadav S."/>
            <person name="Young G."/>
            <person name="Yu Q."/>
            <person name="Zembek L."/>
            <person name="Zhong D."/>
            <person name="Zimmer A."/>
            <person name="Zwirko Z."/>
            <person name="Jaffe D.B."/>
            <person name="Alvarez P."/>
            <person name="Brockman W."/>
            <person name="Butler J."/>
            <person name="Chin C."/>
            <person name="Gnerre S."/>
            <person name="Grabherr M."/>
            <person name="Kleber M."/>
            <person name="Mauceli E."/>
            <person name="MacCallum I."/>
        </authorList>
    </citation>
    <scope>NUCLEOTIDE SEQUENCE [LARGE SCALE GENOMIC DNA]</scope>
    <source>
        <strain evidence="4">Tucson 14030-0811.24</strain>
    </source>
</reference>
<dbReference type="GO" id="GO:0005794">
    <property type="term" value="C:Golgi apparatus"/>
    <property type="evidence" value="ECO:0007669"/>
    <property type="project" value="EnsemblMetazoa"/>
</dbReference>
<dbReference type="GO" id="GO:0050773">
    <property type="term" value="P:regulation of dendrite development"/>
    <property type="evidence" value="ECO:0007669"/>
    <property type="project" value="EnsemblMetazoa"/>
</dbReference>
<dbReference type="GO" id="GO:0016199">
    <property type="term" value="P:axon midline choice point recognition"/>
    <property type="evidence" value="ECO:0007669"/>
    <property type="project" value="EnsemblMetazoa"/>
</dbReference>
<dbReference type="GO" id="GO:0002092">
    <property type="term" value="P:positive regulation of receptor internalization"/>
    <property type="evidence" value="ECO:0007669"/>
    <property type="project" value="EnsemblMetazoa"/>
</dbReference>
<name>B4MXW7_DROWI</name>
<dbReference type="InParanoid" id="B4MXW7"/>
<dbReference type="STRING" id="7260.B4MXW7"/>
<dbReference type="GO" id="GO:0007416">
    <property type="term" value="P:synapse assembly"/>
    <property type="evidence" value="ECO:0007669"/>
    <property type="project" value="EnsemblMetazoa"/>
</dbReference>
<dbReference type="GO" id="GO:0003713">
    <property type="term" value="F:transcription coactivator activity"/>
    <property type="evidence" value="ECO:0007669"/>
    <property type="project" value="TreeGrafter"/>
</dbReference>
<dbReference type="PANTHER" id="PTHR46007">
    <property type="entry name" value="MEDIATOR OF RNA POLYMERASE II TRANSCRIPTION SUBUNIT 12"/>
    <property type="match status" value="1"/>
</dbReference>
<feature type="compositionally biased region" description="Low complexity" evidence="1">
    <location>
        <begin position="363"/>
        <end position="374"/>
    </location>
</feature>
<evidence type="ECO:0008006" key="5">
    <source>
        <dbReference type="Google" id="ProtNLM"/>
    </source>
</evidence>
<gene>
    <name evidence="3" type="primary">Dwil\GK20663</name>
    <name evidence="3" type="ORF">Dwil_GK20663</name>
</gene>
<dbReference type="eggNOG" id="ENOG502TFH7">
    <property type="taxonomic scope" value="Eukaryota"/>
</dbReference>
<dbReference type="AlphaFoldDB" id="B4MXW7"/>
<dbReference type="GO" id="GO:0045944">
    <property type="term" value="P:positive regulation of transcription by RNA polymerase II"/>
    <property type="evidence" value="ECO:0007669"/>
    <property type="project" value="TreeGrafter"/>
</dbReference>
<dbReference type="GO" id="GO:0016592">
    <property type="term" value="C:mediator complex"/>
    <property type="evidence" value="ECO:0007669"/>
    <property type="project" value="TreeGrafter"/>
</dbReference>
<protein>
    <recommendedName>
        <fullName evidence="5">Protein commissureless</fullName>
    </recommendedName>
</protein>
<dbReference type="GO" id="GO:0070983">
    <property type="term" value="P:dendrite guidance"/>
    <property type="evidence" value="ECO:0007669"/>
    <property type="project" value="EnsemblMetazoa"/>
</dbReference>
<dbReference type="GO" id="GO:0030139">
    <property type="term" value="C:endocytic vesicle"/>
    <property type="evidence" value="ECO:0007669"/>
    <property type="project" value="EnsemblMetazoa"/>
</dbReference>
<keyword evidence="2" id="KW-0812">Transmembrane</keyword>
<dbReference type="EMBL" id="CH963876">
    <property type="protein sequence ID" value="EDW76886.1"/>
    <property type="molecule type" value="Genomic_DNA"/>
</dbReference>
<feature type="compositionally biased region" description="Basic and acidic residues" evidence="1">
    <location>
        <begin position="353"/>
        <end position="362"/>
    </location>
</feature>
<feature type="region of interest" description="Disordered" evidence="1">
    <location>
        <begin position="353"/>
        <end position="384"/>
    </location>
</feature>
<keyword evidence="2" id="KW-0472">Membrane</keyword>